<accession>A0A6N2MDR3</accession>
<name>A0A6N2MDR3_SALVM</name>
<protein>
    <submittedName>
        <fullName evidence="1">Uncharacterized protein</fullName>
    </submittedName>
</protein>
<organism evidence="1">
    <name type="scientific">Salix viminalis</name>
    <name type="common">Common osier</name>
    <name type="synonym">Basket willow</name>
    <dbReference type="NCBI Taxonomy" id="40686"/>
    <lineage>
        <taxon>Eukaryota</taxon>
        <taxon>Viridiplantae</taxon>
        <taxon>Streptophyta</taxon>
        <taxon>Embryophyta</taxon>
        <taxon>Tracheophyta</taxon>
        <taxon>Spermatophyta</taxon>
        <taxon>Magnoliopsida</taxon>
        <taxon>eudicotyledons</taxon>
        <taxon>Gunneridae</taxon>
        <taxon>Pentapetalae</taxon>
        <taxon>rosids</taxon>
        <taxon>fabids</taxon>
        <taxon>Malpighiales</taxon>
        <taxon>Salicaceae</taxon>
        <taxon>Saliceae</taxon>
        <taxon>Salix</taxon>
    </lineage>
</organism>
<proteinExistence type="predicted"/>
<evidence type="ECO:0000313" key="1">
    <source>
        <dbReference type="EMBL" id="VFU52354.1"/>
    </source>
</evidence>
<reference evidence="1" key="1">
    <citation type="submission" date="2019-03" db="EMBL/GenBank/DDBJ databases">
        <authorList>
            <person name="Mank J."/>
            <person name="Almeida P."/>
        </authorList>
    </citation>
    <scope>NUCLEOTIDE SEQUENCE</scope>
    <source>
        <strain evidence="1">78183</strain>
    </source>
</reference>
<dbReference type="EMBL" id="CAADRP010001788">
    <property type="protein sequence ID" value="VFU52354.1"/>
    <property type="molecule type" value="Genomic_DNA"/>
</dbReference>
<gene>
    <name evidence="1" type="ORF">SVIM_LOCUS358162</name>
</gene>
<dbReference type="AlphaFoldDB" id="A0A6N2MDR3"/>
<sequence length="97" mass="10750">MKHLFSSLSSSLRTLSASSVITPTSSSHFTTSSTLFFLSDSSFMSPFHCTLSFSSDSHTFCSFGVLKIPREKLHSIWRTRLWVGVDIPVSVFVDEPG</sequence>